<dbReference type="EMBL" id="MTBC01000003">
    <property type="protein sequence ID" value="OQD43266.1"/>
    <property type="molecule type" value="Genomic_DNA"/>
</dbReference>
<dbReference type="OrthoDB" id="933657at2"/>
<name>A0A1V6LTG1_9FLAO</name>
<comment type="caution">
    <text evidence="1">The sequence shown here is derived from an EMBL/GenBank/DDBJ whole genome shotgun (WGS) entry which is preliminary data.</text>
</comment>
<organism evidence="1 2">
    <name type="scientific">Croceivirga radicis</name>
    <dbReference type="NCBI Taxonomy" id="1929488"/>
    <lineage>
        <taxon>Bacteria</taxon>
        <taxon>Pseudomonadati</taxon>
        <taxon>Bacteroidota</taxon>
        <taxon>Flavobacteriia</taxon>
        <taxon>Flavobacteriales</taxon>
        <taxon>Flavobacteriaceae</taxon>
        <taxon>Croceivirga</taxon>
    </lineage>
</organism>
<reference evidence="1 2" key="1">
    <citation type="submission" date="2016-12" db="EMBL/GenBank/DDBJ databases">
        <authorList>
            <person name="Song W.-J."/>
            <person name="Kurnit D.M."/>
        </authorList>
    </citation>
    <scope>NUCLEOTIDE SEQUENCE [LARGE SCALE GENOMIC DNA]</scope>
    <source>
        <strain evidence="1 2">HSG9</strain>
    </source>
</reference>
<accession>A0A1V6LTG1</accession>
<sequence length="232" mass="26235">MRKFFKWIGVLLLVLLVVLGILGLIIHEKQPAINPSKEADILAQEMLTRLNHTAYKNTRHLEWSFQNGKNKYQWDKKKGLVQMTMGDTKLLLNLSFPQKSKVLAPKNLQKTEKQELIAKGIANFNNDSFWLVAPYKVLDKGTKRTMVELEDGSKGLMVTYMEGGSTPGDSYLWILDENGFPKSFKMWVSIIPIGGLEATWDDWLVTESGAFLPKSHKLGPFNLNMGNVAGHN</sequence>
<evidence type="ECO:0000313" key="2">
    <source>
        <dbReference type="Proteomes" id="UP000191680"/>
    </source>
</evidence>
<dbReference type="RefSeq" id="WP_080318387.1">
    <property type="nucleotide sequence ID" value="NZ_MTBC01000003.1"/>
</dbReference>
<dbReference type="AlphaFoldDB" id="A0A1V6LTG1"/>
<keyword evidence="2" id="KW-1185">Reference proteome</keyword>
<dbReference type="Proteomes" id="UP000191680">
    <property type="component" value="Unassembled WGS sequence"/>
</dbReference>
<protein>
    <recommendedName>
        <fullName evidence="3">Outer membrane lipoprotein-sorting protein</fullName>
    </recommendedName>
</protein>
<evidence type="ECO:0000313" key="1">
    <source>
        <dbReference type="EMBL" id="OQD43266.1"/>
    </source>
</evidence>
<evidence type="ECO:0008006" key="3">
    <source>
        <dbReference type="Google" id="ProtNLM"/>
    </source>
</evidence>
<proteinExistence type="predicted"/>
<gene>
    <name evidence="1" type="ORF">BUL40_05355</name>
</gene>